<protein>
    <submittedName>
        <fullName evidence="1">Uncharacterized protein</fullName>
    </submittedName>
</protein>
<dbReference type="AlphaFoldDB" id="A0A395VC43"/>
<gene>
    <name evidence="1" type="ORF">DWX93_00920</name>
</gene>
<reference evidence="1 2" key="1">
    <citation type="submission" date="2018-08" db="EMBL/GenBank/DDBJ databases">
        <title>A genome reference for cultivated species of the human gut microbiota.</title>
        <authorList>
            <person name="Zou Y."/>
            <person name="Xue W."/>
            <person name="Luo G."/>
        </authorList>
    </citation>
    <scope>NUCLEOTIDE SEQUENCE [LARGE SCALE GENOMIC DNA]</scope>
    <source>
        <strain evidence="1 2">AF22-12AC</strain>
    </source>
</reference>
<sequence length="128" mass="15591">MSSTAKLTAEQIENLAKEIREFLLEHGLWQDVDIYFNGKRFTQHDPVTGKYYYNDREHLIEEENQDPRTYFEYVNPDHILSMSFEGPVCEMLYYGILPSVRREFDKIFERYGLYYEFGHHWNFSCYYI</sequence>
<dbReference type="Proteomes" id="UP000266172">
    <property type="component" value="Unassembled WGS sequence"/>
</dbReference>
<dbReference type="EMBL" id="QRVL01000001">
    <property type="protein sequence ID" value="RGS41934.1"/>
    <property type="molecule type" value="Genomic_DNA"/>
</dbReference>
<dbReference type="GeneID" id="86988857"/>
<organism evidence="1 2">
    <name type="scientific">Roseburia hominis</name>
    <dbReference type="NCBI Taxonomy" id="301301"/>
    <lineage>
        <taxon>Bacteria</taxon>
        <taxon>Bacillati</taxon>
        <taxon>Bacillota</taxon>
        <taxon>Clostridia</taxon>
        <taxon>Lachnospirales</taxon>
        <taxon>Lachnospiraceae</taxon>
        <taxon>Roseburia</taxon>
    </lineage>
</organism>
<evidence type="ECO:0000313" key="2">
    <source>
        <dbReference type="Proteomes" id="UP000266172"/>
    </source>
</evidence>
<accession>A0A395VC43</accession>
<comment type="caution">
    <text evidence="1">The sequence shown here is derived from an EMBL/GenBank/DDBJ whole genome shotgun (WGS) entry which is preliminary data.</text>
</comment>
<evidence type="ECO:0000313" key="1">
    <source>
        <dbReference type="EMBL" id="RGS41934.1"/>
    </source>
</evidence>
<dbReference type="RefSeq" id="WP_012742910.1">
    <property type="nucleotide sequence ID" value="NZ_JAWGYD010000004.1"/>
</dbReference>
<name>A0A395VC43_9FIRM</name>
<proteinExistence type="predicted"/>